<organism evidence="1 2">
    <name type="scientific">Bimuria novae-zelandiae CBS 107.79</name>
    <dbReference type="NCBI Taxonomy" id="1447943"/>
    <lineage>
        <taxon>Eukaryota</taxon>
        <taxon>Fungi</taxon>
        <taxon>Dikarya</taxon>
        <taxon>Ascomycota</taxon>
        <taxon>Pezizomycotina</taxon>
        <taxon>Dothideomycetes</taxon>
        <taxon>Pleosporomycetidae</taxon>
        <taxon>Pleosporales</taxon>
        <taxon>Massarineae</taxon>
        <taxon>Didymosphaeriaceae</taxon>
        <taxon>Bimuria</taxon>
    </lineage>
</organism>
<sequence length="207" mass="24342">MSTIAYVLTIMVAFVHVTFGNFDMYRMHGQQETTESKFGQQPDGWMLFNDTPRNCDDVHPFKFWPDRSDVSHGRRGVVCEGKGCWVDDWPWPNIKRVEMHFCKEPDYHFTIYKDKGRQDGDTWMWTLFDLYNNKKGECFAYGGVDWDCRWPPHLNGHPWLLERHMWAQRKFRCIHELDATDFVKCAGIPDGRKAGEDMDSTAVTFTA</sequence>
<reference evidence="1" key="1">
    <citation type="journal article" date="2020" name="Stud. Mycol.">
        <title>101 Dothideomycetes genomes: a test case for predicting lifestyles and emergence of pathogens.</title>
        <authorList>
            <person name="Haridas S."/>
            <person name="Albert R."/>
            <person name="Binder M."/>
            <person name="Bloem J."/>
            <person name="Labutti K."/>
            <person name="Salamov A."/>
            <person name="Andreopoulos B."/>
            <person name="Baker S."/>
            <person name="Barry K."/>
            <person name="Bills G."/>
            <person name="Bluhm B."/>
            <person name="Cannon C."/>
            <person name="Castanera R."/>
            <person name="Culley D."/>
            <person name="Daum C."/>
            <person name="Ezra D."/>
            <person name="Gonzalez J."/>
            <person name="Henrissat B."/>
            <person name="Kuo A."/>
            <person name="Liang C."/>
            <person name="Lipzen A."/>
            <person name="Lutzoni F."/>
            <person name="Magnuson J."/>
            <person name="Mondo S."/>
            <person name="Nolan M."/>
            <person name="Ohm R."/>
            <person name="Pangilinan J."/>
            <person name="Park H.-J."/>
            <person name="Ramirez L."/>
            <person name="Alfaro M."/>
            <person name="Sun H."/>
            <person name="Tritt A."/>
            <person name="Yoshinaga Y."/>
            <person name="Zwiers L.-H."/>
            <person name="Turgeon B."/>
            <person name="Goodwin S."/>
            <person name="Spatafora J."/>
            <person name="Crous P."/>
            <person name="Grigoriev I."/>
        </authorList>
    </citation>
    <scope>NUCLEOTIDE SEQUENCE</scope>
    <source>
        <strain evidence="1">CBS 107.79</strain>
    </source>
</reference>
<evidence type="ECO:0000313" key="1">
    <source>
        <dbReference type="EMBL" id="KAF1970732.1"/>
    </source>
</evidence>
<proteinExistence type="predicted"/>
<keyword evidence="2" id="KW-1185">Reference proteome</keyword>
<protein>
    <submittedName>
        <fullName evidence="1">Uncharacterized protein</fullName>
    </submittedName>
</protein>
<dbReference type="EMBL" id="ML976698">
    <property type="protein sequence ID" value="KAF1970732.1"/>
    <property type="molecule type" value="Genomic_DNA"/>
</dbReference>
<accession>A0A6A5V3U9</accession>
<evidence type="ECO:0000313" key="2">
    <source>
        <dbReference type="Proteomes" id="UP000800036"/>
    </source>
</evidence>
<gene>
    <name evidence="1" type="ORF">BU23DRAFT_202155</name>
</gene>
<dbReference type="AlphaFoldDB" id="A0A6A5V3U9"/>
<dbReference type="Proteomes" id="UP000800036">
    <property type="component" value="Unassembled WGS sequence"/>
</dbReference>
<name>A0A6A5V3U9_9PLEO</name>
<dbReference type="OrthoDB" id="3770142at2759"/>